<reference evidence="2 3" key="1">
    <citation type="submission" date="2018-09" db="EMBL/GenBank/DDBJ databases">
        <title>Genomic investigation of the strawberry pathogen Phytophthora fragariae indicates pathogenicity is determined by transcriptional variation in three key races.</title>
        <authorList>
            <person name="Adams T.M."/>
            <person name="Armitage A.D."/>
            <person name="Sobczyk M.K."/>
            <person name="Bates H.J."/>
            <person name="Dunwell J.M."/>
            <person name="Nellist C.F."/>
            <person name="Harrison R.J."/>
        </authorList>
    </citation>
    <scope>NUCLEOTIDE SEQUENCE [LARGE SCALE GENOMIC DNA]</scope>
    <source>
        <strain evidence="2 3">BC-23</strain>
    </source>
</reference>
<dbReference type="Proteomes" id="UP000476176">
    <property type="component" value="Unassembled WGS sequence"/>
</dbReference>
<dbReference type="AlphaFoldDB" id="A0A6G0PTB6"/>
<gene>
    <name evidence="2" type="ORF">PF004_g1091</name>
</gene>
<protein>
    <submittedName>
        <fullName evidence="2">Uncharacterized protein</fullName>
    </submittedName>
</protein>
<evidence type="ECO:0000256" key="1">
    <source>
        <dbReference type="SAM" id="MobiDB-lite"/>
    </source>
</evidence>
<feature type="compositionally biased region" description="Low complexity" evidence="1">
    <location>
        <begin position="69"/>
        <end position="80"/>
    </location>
</feature>
<accession>A0A6G0PTB6</accession>
<name>A0A6G0PTB6_9STRA</name>
<organism evidence="2 3">
    <name type="scientific">Phytophthora fragariae</name>
    <dbReference type="NCBI Taxonomy" id="53985"/>
    <lineage>
        <taxon>Eukaryota</taxon>
        <taxon>Sar</taxon>
        <taxon>Stramenopiles</taxon>
        <taxon>Oomycota</taxon>
        <taxon>Peronosporomycetes</taxon>
        <taxon>Peronosporales</taxon>
        <taxon>Peronosporaceae</taxon>
        <taxon>Phytophthora</taxon>
    </lineage>
</organism>
<sequence length="176" mass="18491">MRAESQGNGDVAFNDASPWLKGRGWFSKPPLRRSLDMQYRYIRPGGDTEGQEGVDFILGESAVLQYGASMTATSTRSASSDIGSDEPQGSACEARASLPEPAQRSTASDRYVATPGGRGRRRGASRGGAVPEAVTAKPSVQNRSEVSDVGTPRTGTTATTSRSPGPPQHTPPALLQ</sequence>
<evidence type="ECO:0000313" key="2">
    <source>
        <dbReference type="EMBL" id="KAE9254309.1"/>
    </source>
</evidence>
<feature type="compositionally biased region" description="Low complexity" evidence="1">
    <location>
        <begin position="150"/>
        <end position="163"/>
    </location>
</feature>
<proteinExistence type="predicted"/>
<evidence type="ECO:0000313" key="3">
    <source>
        <dbReference type="Proteomes" id="UP000476176"/>
    </source>
</evidence>
<feature type="region of interest" description="Disordered" evidence="1">
    <location>
        <begin position="69"/>
        <end position="176"/>
    </location>
</feature>
<dbReference type="EMBL" id="QXGC01000025">
    <property type="protein sequence ID" value="KAE9254309.1"/>
    <property type="molecule type" value="Genomic_DNA"/>
</dbReference>
<comment type="caution">
    <text evidence="2">The sequence shown here is derived from an EMBL/GenBank/DDBJ whole genome shotgun (WGS) entry which is preliminary data.</text>
</comment>